<name>G0UBY7_TRYVY</name>
<sequence length="130" mass="14578">MSSKVDPMLQGTYFHDDEVDFGPSSRAIDAFEACLASGQPVRSAHLKKRCSDLGSSSIMRLGSVKRVQQPETQKALQPKFLAQPLTQRRSIACTFRRSCEGQMLSEEEEERLEEIEAVRRLGNDEGDDDD</sequence>
<organism evidence="2">
    <name type="scientific">Trypanosoma vivax (strain Y486)</name>
    <dbReference type="NCBI Taxonomy" id="1055687"/>
    <lineage>
        <taxon>Eukaryota</taxon>
        <taxon>Discoba</taxon>
        <taxon>Euglenozoa</taxon>
        <taxon>Kinetoplastea</taxon>
        <taxon>Metakinetoplastina</taxon>
        <taxon>Trypanosomatida</taxon>
        <taxon>Trypanosomatidae</taxon>
        <taxon>Trypanosoma</taxon>
        <taxon>Duttonella</taxon>
    </lineage>
</organism>
<reference evidence="2" key="1">
    <citation type="journal article" date="2012" name="Proc. Natl. Acad. Sci. U.S.A.">
        <title>Antigenic diversity is generated by distinct evolutionary mechanisms in African trypanosome species.</title>
        <authorList>
            <person name="Jackson A.P."/>
            <person name="Berry A."/>
            <person name="Aslett M."/>
            <person name="Allison H.C."/>
            <person name="Burton P."/>
            <person name="Vavrova-Anderson J."/>
            <person name="Brown R."/>
            <person name="Browne H."/>
            <person name="Corton N."/>
            <person name="Hauser H."/>
            <person name="Gamble J."/>
            <person name="Gilderthorp R."/>
            <person name="Marcello L."/>
            <person name="McQuillan J."/>
            <person name="Otto T.D."/>
            <person name="Quail M.A."/>
            <person name="Sanders M.J."/>
            <person name="van Tonder A."/>
            <person name="Ginger M.L."/>
            <person name="Field M.C."/>
            <person name="Barry J.D."/>
            <person name="Hertz-Fowler C."/>
            <person name="Berriman M."/>
        </authorList>
    </citation>
    <scope>NUCLEOTIDE SEQUENCE</scope>
    <source>
        <strain evidence="2">Y486</strain>
    </source>
</reference>
<dbReference type="EMBL" id="HE573027">
    <property type="protein sequence ID" value="CCC53335.1"/>
    <property type="molecule type" value="Genomic_DNA"/>
</dbReference>
<dbReference type="VEuPathDB" id="TriTrypDB:TvY486_1108190"/>
<accession>G0UBY7</accession>
<feature type="compositionally biased region" description="Basic and acidic residues" evidence="1">
    <location>
        <begin position="114"/>
        <end position="123"/>
    </location>
</feature>
<evidence type="ECO:0000256" key="1">
    <source>
        <dbReference type="SAM" id="MobiDB-lite"/>
    </source>
</evidence>
<proteinExistence type="predicted"/>
<dbReference type="AlphaFoldDB" id="G0UBY7"/>
<evidence type="ECO:0000313" key="2">
    <source>
        <dbReference type="EMBL" id="CCC53335.1"/>
    </source>
</evidence>
<protein>
    <submittedName>
        <fullName evidence="2">Uncharacterized protein</fullName>
    </submittedName>
</protein>
<feature type="region of interest" description="Disordered" evidence="1">
    <location>
        <begin position="104"/>
        <end position="130"/>
    </location>
</feature>
<gene>
    <name evidence="2" type="ORF">TVY486_1108190</name>
</gene>